<dbReference type="GO" id="GO:0005634">
    <property type="term" value="C:nucleus"/>
    <property type="evidence" value="ECO:0007669"/>
    <property type="project" value="UniProtKB-SubCell"/>
</dbReference>
<keyword evidence="8" id="KW-1185">Reference proteome</keyword>
<dbReference type="PANTHER" id="PTHR46807">
    <property type="entry name" value="TRANSCRIPTION FACTOR PIF3"/>
    <property type="match status" value="1"/>
</dbReference>
<dbReference type="Gene3D" id="4.10.280.10">
    <property type="entry name" value="Helix-loop-helix DNA-binding domain"/>
    <property type="match status" value="1"/>
</dbReference>
<feature type="region of interest" description="Disordered" evidence="5">
    <location>
        <begin position="235"/>
        <end position="259"/>
    </location>
</feature>
<dbReference type="AlphaFoldDB" id="A0AAN7GX25"/>
<dbReference type="SMART" id="SM00353">
    <property type="entry name" value="HLH"/>
    <property type="match status" value="1"/>
</dbReference>
<keyword evidence="3" id="KW-0804">Transcription</keyword>
<dbReference type="GO" id="GO:0010017">
    <property type="term" value="P:red or far-red light signaling pathway"/>
    <property type="evidence" value="ECO:0007669"/>
    <property type="project" value="UniProtKB-ARBA"/>
</dbReference>
<evidence type="ECO:0000256" key="5">
    <source>
        <dbReference type="SAM" id="MobiDB-lite"/>
    </source>
</evidence>
<dbReference type="Pfam" id="PF00010">
    <property type="entry name" value="HLH"/>
    <property type="match status" value="1"/>
</dbReference>
<evidence type="ECO:0000313" key="8">
    <source>
        <dbReference type="Proteomes" id="UP001345219"/>
    </source>
</evidence>
<comment type="subcellular location">
    <subcellularLocation>
        <location evidence="1">Nucleus</location>
    </subcellularLocation>
</comment>
<gene>
    <name evidence="7" type="ORF">SAY87_015359</name>
</gene>
<organism evidence="7 8">
    <name type="scientific">Trapa incisa</name>
    <dbReference type="NCBI Taxonomy" id="236973"/>
    <lineage>
        <taxon>Eukaryota</taxon>
        <taxon>Viridiplantae</taxon>
        <taxon>Streptophyta</taxon>
        <taxon>Embryophyta</taxon>
        <taxon>Tracheophyta</taxon>
        <taxon>Spermatophyta</taxon>
        <taxon>Magnoliopsida</taxon>
        <taxon>eudicotyledons</taxon>
        <taxon>Gunneridae</taxon>
        <taxon>Pentapetalae</taxon>
        <taxon>rosids</taxon>
        <taxon>malvids</taxon>
        <taxon>Myrtales</taxon>
        <taxon>Lythraceae</taxon>
        <taxon>Trapa</taxon>
    </lineage>
</organism>
<dbReference type="Proteomes" id="UP001345219">
    <property type="component" value="Chromosome 12"/>
</dbReference>
<dbReference type="GO" id="GO:0003700">
    <property type="term" value="F:DNA-binding transcription factor activity"/>
    <property type="evidence" value="ECO:0007669"/>
    <property type="project" value="InterPro"/>
</dbReference>
<evidence type="ECO:0000256" key="1">
    <source>
        <dbReference type="ARBA" id="ARBA00004123"/>
    </source>
</evidence>
<comment type="caution">
    <text evidence="7">The sequence shown here is derived from an EMBL/GenBank/DDBJ whole genome shotgun (WGS) entry which is preliminary data.</text>
</comment>
<dbReference type="GO" id="GO:0046983">
    <property type="term" value="F:protein dimerization activity"/>
    <property type="evidence" value="ECO:0007669"/>
    <property type="project" value="InterPro"/>
</dbReference>
<feature type="region of interest" description="Disordered" evidence="5">
    <location>
        <begin position="1"/>
        <end position="21"/>
    </location>
</feature>
<name>A0AAN7GX25_9MYRT</name>
<evidence type="ECO:0000259" key="6">
    <source>
        <dbReference type="PROSITE" id="PS50888"/>
    </source>
</evidence>
<dbReference type="CDD" id="cd11445">
    <property type="entry name" value="bHLH_AtPIF_like"/>
    <property type="match status" value="1"/>
</dbReference>
<evidence type="ECO:0000256" key="2">
    <source>
        <dbReference type="ARBA" id="ARBA00023015"/>
    </source>
</evidence>
<accession>A0AAN7GX25</accession>
<evidence type="ECO:0000256" key="3">
    <source>
        <dbReference type="ARBA" id="ARBA00023163"/>
    </source>
</evidence>
<dbReference type="SUPFAM" id="SSF47459">
    <property type="entry name" value="HLH, helix-loop-helix DNA-binding domain"/>
    <property type="match status" value="1"/>
</dbReference>
<keyword evidence="2" id="KW-0805">Transcription regulation</keyword>
<reference evidence="7 8" key="1">
    <citation type="journal article" date="2023" name="Hortic Res">
        <title>Pangenome of water caltrop reveals structural variations and asymmetric subgenome divergence after allopolyploidization.</title>
        <authorList>
            <person name="Zhang X."/>
            <person name="Chen Y."/>
            <person name="Wang L."/>
            <person name="Yuan Y."/>
            <person name="Fang M."/>
            <person name="Shi L."/>
            <person name="Lu R."/>
            <person name="Comes H.P."/>
            <person name="Ma Y."/>
            <person name="Chen Y."/>
            <person name="Huang G."/>
            <person name="Zhou Y."/>
            <person name="Zheng Z."/>
            <person name="Qiu Y."/>
        </authorList>
    </citation>
    <scope>NUCLEOTIDE SEQUENCE [LARGE SCALE GENOMIC DNA]</scope>
    <source>
        <tissue evidence="7">Roots</tissue>
    </source>
</reference>
<keyword evidence="4" id="KW-0539">Nucleus</keyword>
<proteinExistence type="predicted"/>
<dbReference type="EMBL" id="JAXIOK010000019">
    <property type="protein sequence ID" value="KAK4748773.1"/>
    <property type="molecule type" value="Genomic_DNA"/>
</dbReference>
<dbReference type="InterPro" id="IPR036638">
    <property type="entry name" value="HLH_DNA-bd_sf"/>
</dbReference>
<sequence>MDQEDDMLLWPSHPSSASKSLNDDSYYTCVCPPELPCAAENDVFVQQASLFSSPYCGNGPEEALQSQMLFDSCLELRREECNLPSNNNTFGTMNFPNYSRPCDFLPGNAESSGNMDAAIDRIGMYLAEPEGKSLAELVSAGRNEGVVLEDALKGSRHSRLLCGIEGSSANGQKSSELVGGSSYTLPGNVEERASDHQDMLKRKSKGHVEVRFRDLAHSPKLLPEDVEEKLVCGKKQDTAGGDTSTRKSQAAEVHNLSERRRRDRINEKIRALQELIPNSSKVDKASVLEGAVEYAKTLKHQLQQFVSKQMLRMGSCSYMVPMMLPAGMQYMEHMPCFPSMAPLMPSMNPMASPMCSLHAQGLLPPFPRSSLVPSPNTLVMKPSTGPDDAVGVLQPVQNQDPLPVVQSISRQNAQNTNLSCMTKQKSRSKYTDFRSEEIKAGFRQGKPVNIIRLHCNAY</sequence>
<dbReference type="InterPro" id="IPR044273">
    <property type="entry name" value="PIF3-like"/>
</dbReference>
<dbReference type="PROSITE" id="PS50888">
    <property type="entry name" value="BHLH"/>
    <property type="match status" value="1"/>
</dbReference>
<evidence type="ECO:0000256" key="4">
    <source>
        <dbReference type="ARBA" id="ARBA00023242"/>
    </source>
</evidence>
<dbReference type="PANTHER" id="PTHR46807:SF8">
    <property type="entry name" value="TRANSCRIPTION FACTOR PIF1-LIKE ISOFORM X2"/>
    <property type="match status" value="1"/>
</dbReference>
<dbReference type="InterPro" id="IPR011598">
    <property type="entry name" value="bHLH_dom"/>
</dbReference>
<feature type="domain" description="BHLH" evidence="6">
    <location>
        <begin position="249"/>
        <end position="298"/>
    </location>
</feature>
<evidence type="ECO:0000313" key="7">
    <source>
        <dbReference type="EMBL" id="KAK4748773.1"/>
    </source>
</evidence>
<protein>
    <recommendedName>
        <fullName evidence="6">BHLH domain-containing protein</fullName>
    </recommendedName>
</protein>
<dbReference type="InterPro" id="IPR047265">
    <property type="entry name" value="PIF1-like_bHLH"/>
</dbReference>